<dbReference type="PANTHER" id="PTHR43130">
    <property type="entry name" value="ARAC-FAMILY TRANSCRIPTIONAL REGULATOR"/>
    <property type="match status" value="1"/>
</dbReference>
<dbReference type="Pfam" id="PF01965">
    <property type="entry name" value="DJ-1_PfpI"/>
    <property type="match status" value="1"/>
</dbReference>
<dbReference type="Proteomes" id="UP000614287">
    <property type="component" value="Unassembled WGS sequence"/>
</dbReference>
<organism evidence="2 3">
    <name type="scientific">Formosimonas limnophila</name>
    <dbReference type="NCBI Taxonomy" id="1384487"/>
    <lineage>
        <taxon>Bacteria</taxon>
        <taxon>Pseudomonadati</taxon>
        <taxon>Pseudomonadota</taxon>
        <taxon>Betaproteobacteria</taxon>
        <taxon>Burkholderiales</taxon>
        <taxon>Burkholderiaceae</taxon>
        <taxon>Formosimonas</taxon>
    </lineage>
</organism>
<accession>A0A8J3CN01</accession>
<dbReference type="InterPro" id="IPR002818">
    <property type="entry name" value="DJ-1/PfpI"/>
</dbReference>
<sequence>MRHVYMILPPTVELLDMVGPLEVFRVARRFGADLALHVVSPTTHIETSLPIQITGVTSLPTELASGDLVIIPGALDEDLDFRGEVAQVIVRFLKSAVNPKQHEVMSICSGAYLLGQAGLLDGRTCTTHHALTDALQNEFPKALVQTNRVFVEDGTLYTSAGITAGIDLALHWLAKHYGEQTTIQTARHMSLYFRRSSHDPELSP</sequence>
<protein>
    <recommendedName>
        <fullName evidence="1">DJ-1/PfpI domain-containing protein</fullName>
    </recommendedName>
</protein>
<reference evidence="2" key="1">
    <citation type="journal article" date="2014" name="Int. J. Syst. Evol. Microbiol.">
        <title>Complete genome sequence of Corynebacterium casei LMG S-19264T (=DSM 44701T), isolated from a smear-ripened cheese.</title>
        <authorList>
            <consortium name="US DOE Joint Genome Institute (JGI-PGF)"/>
            <person name="Walter F."/>
            <person name="Albersmeier A."/>
            <person name="Kalinowski J."/>
            <person name="Ruckert C."/>
        </authorList>
    </citation>
    <scope>NUCLEOTIDE SEQUENCE</scope>
    <source>
        <strain evidence="2">KCTC 32501</strain>
    </source>
</reference>
<comment type="caution">
    <text evidence="2">The sequence shown here is derived from an EMBL/GenBank/DDBJ whole genome shotgun (WGS) entry which is preliminary data.</text>
</comment>
<dbReference type="InterPro" id="IPR029062">
    <property type="entry name" value="Class_I_gatase-like"/>
</dbReference>
<evidence type="ECO:0000313" key="2">
    <source>
        <dbReference type="EMBL" id="GHA75083.1"/>
    </source>
</evidence>
<dbReference type="SUPFAM" id="SSF52317">
    <property type="entry name" value="Class I glutamine amidotransferase-like"/>
    <property type="match status" value="1"/>
</dbReference>
<dbReference type="CDD" id="cd03137">
    <property type="entry name" value="GATase1_AraC_1"/>
    <property type="match status" value="1"/>
</dbReference>
<name>A0A8J3CN01_9BURK</name>
<dbReference type="EMBL" id="BMZG01000007">
    <property type="protein sequence ID" value="GHA75083.1"/>
    <property type="molecule type" value="Genomic_DNA"/>
</dbReference>
<dbReference type="GO" id="GO:0006355">
    <property type="term" value="P:regulation of DNA-templated transcription"/>
    <property type="evidence" value="ECO:0007669"/>
    <property type="project" value="TreeGrafter"/>
</dbReference>
<gene>
    <name evidence="2" type="ORF">GCM10009007_15270</name>
</gene>
<evidence type="ECO:0000313" key="3">
    <source>
        <dbReference type="Proteomes" id="UP000614287"/>
    </source>
</evidence>
<reference evidence="2" key="2">
    <citation type="submission" date="2020-09" db="EMBL/GenBank/DDBJ databases">
        <authorList>
            <person name="Sun Q."/>
            <person name="Kim S."/>
        </authorList>
    </citation>
    <scope>NUCLEOTIDE SEQUENCE</scope>
    <source>
        <strain evidence="2">KCTC 32501</strain>
    </source>
</reference>
<feature type="domain" description="DJ-1/PfpI" evidence="1">
    <location>
        <begin position="3"/>
        <end position="173"/>
    </location>
</feature>
<dbReference type="PANTHER" id="PTHR43130:SF3">
    <property type="entry name" value="HTH-TYPE TRANSCRIPTIONAL REGULATOR RV1931C"/>
    <property type="match status" value="1"/>
</dbReference>
<evidence type="ECO:0000259" key="1">
    <source>
        <dbReference type="Pfam" id="PF01965"/>
    </source>
</evidence>
<dbReference type="Gene3D" id="3.40.50.880">
    <property type="match status" value="1"/>
</dbReference>
<dbReference type="RefSeq" id="WP_189493354.1">
    <property type="nucleotide sequence ID" value="NZ_BMZG01000007.1"/>
</dbReference>
<dbReference type="InterPro" id="IPR052158">
    <property type="entry name" value="INH-QAR"/>
</dbReference>
<keyword evidence="3" id="KW-1185">Reference proteome</keyword>
<dbReference type="AlphaFoldDB" id="A0A8J3CN01"/>
<proteinExistence type="predicted"/>